<dbReference type="Proteomes" id="UP001275315">
    <property type="component" value="Unassembled WGS sequence"/>
</dbReference>
<dbReference type="PANTHER" id="PTHR11851">
    <property type="entry name" value="METALLOPROTEASE"/>
    <property type="match status" value="1"/>
</dbReference>
<evidence type="ECO:0000259" key="1">
    <source>
        <dbReference type="Pfam" id="PF05193"/>
    </source>
</evidence>
<accession>A0ABU5CPE5</accession>
<feature type="domain" description="Peptidase M16 C-terminal" evidence="1">
    <location>
        <begin position="2"/>
        <end position="153"/>
    </location>
</feature>
<dbReference type="EMBL" id="JAWDIQ010000001">
    <property type="protein sequence ID" value="MDY0408210.1"/>
    <property type="molecule type" value="Genomic_DNA"/>
</dbReference>
<dbReference type="SUPFAM" id="SSF63411">
    <property type="entry name" value="LuxS/MPP-like metallohydrolase"/>
    <property type="match status" value="1"/>
</dbReference>
<gene>
    <name evidence="2" type="ORF">RWD45_06025</name>
</gene>
<dbReference type="InterPro" id="IPR007863">
    <property type="entry name" value="Peptidase_M16_C"/>
</dbReference>
<dbReference type="RefSeq" id="WP_320378962.1">
    <property type="nucleotide sequence ID" value="NZ_JAWDIQ010000001.1"/>
</dbReference>
<evidence type="ECO:0000313" key="3">
    <source>
        <dbReference type="Proteomes" id="UP001275315"/>
    </source>
</evidence>
<protein>
    <submittedName>
        <fullName evidence="2">Insulinase family protein</fullName>
    </submittedName>
</protein>
<evidence type="ECO:0000313" key="2">
    <source>
        <dbReference type="EMBL" id="MDY0408210.1"/>
    </source>
</evidence>
<dbReference type="PANTHER" id="PTHR11851:SF186">
    <property type="entry name" value="INACTIVE METALLOPROTEASE YMFF-RELATED"/>
    <property type="match status" value="1"/>
</dbReference>
<organism evidence="2 3">
    <name type="scientific">Paracerasibacillus soli</name>
    <dbReference type="NCBI Taxonomy" id="480284"/>
    <lineage>
        <taxon>Bacteria</taxon>
        <taxon>Bacillati</taxon>
        <taxon>Bacillota</taxon>
        <taxon>Bacilli</taxon>
        <taxon>Bacillales</taxon>
        <taxon>Bacillaceae</taxon>
        <taxon>Paracerasibacillus</taxon>
    </lineage>
</organism>
<dbReference type="InterPro" id="IPR050361">
    <property type="entry name" value="MPP/UQCRC_Complex"/>
</dbReference>
<proteinExistence type="predicted"/>
<comment type="caution">
    <text evidence="2">The sequence shown here is derived from an EMBL/GenBank/DDBJ whole genome shotgun (WGS) entry which is preliminary data.</text>
</comment>
<sequence>MGDLEEETVKALFSTTFERERVYKEDEHIKQTKQKYEISEPKEIVEKQNVQQAKLHIGFRTNCTFKDKEYAAMQLFNGIFGGFPSSKLFLNVREKHSLAYYASSRLESHKGLLLVFSGIAPKDYEQARDVIFEQLEAMKNGEITEEEMKQTKELIVSQLLETLDHPQGIIEILYQQVIAQQRIRQNN</sequence>
<dbReference type="Gene3D" id="3.30.830.10">
    <property type="entry name" value="Metalloenzyme, LuxS/M16 peptidase-like"/>
    <property type="match status" value="1"/>
</dbReference>
<name>A0ABU5CPE5_9BACI</name>
<dbReference type="Pfam" id="PF05193">
    <property type="entry name" value="Peptidase_M16_C"/>
    <property type="match status" value="1"/>
</dbReference>
<keyword evidence="3" id="KW-1185">Reference proteome</keyword>
<dbReference type="InterPro" id="IPR011249">
    <property type="entry name" value="Metalloenz_LuxS/M16"/>
</dbReference>
<reference evidence="2 3" key="1">
    <citation type="submission" date="2023-10" db="EMBL/GenBank/DDBJ databases">
        <title>Virgibacillus soli CC-YMP-6 genome.</title>
        <authorList>
            <person name="Miliotis G."/>
            <person name="Sengupta P."/>
            <person name="Hameed A."/>
            <person name="Chuvochina M."/>
            <person name="Mcdonagh F."/>
            <person name="Simpson A.C."/>
            <person name="Singh N.K."/>
            <person name="Rekha P.D."/>
            <person name="Raman K."/>
            <person name="Hugenholtz P."/>
            <person name="Venkateswaran K."/>
        </authorList>
    </citation>
    <scope>NUCLEOTIDE SEQUENCE [LARGE SCALE GENOMIC DNA]</scope>
    <source>
        <strain evidence="2 3">CC-YMP-6</strain>
    </source>
</reference>